<gene>
    <name evidence="2" type="ORF">C1J01_28795</name>
</gene>
<name>A0A2W2DTG0_9ACTN</name>
<comment type="caution">
    <text evidence="2">The sequence shown here is derived from an EMBL/GenBank/DDBJ whole genome shotgun (WGS) entry which is preliminary data.</text>
</comment>
<evidence type="ECO:0000313" key="2">
    <source>
        <dbReference type="EMBL" id="PZG13863.1"/>
    </source>
</evidence>
<accession>A0A2W2DTG0</accession>
<sequence>MVERTLAWLTARRRLARDYERDPAASEAIIRWAAVAGMARRLTRRRARPTTTALHLRLTSCANGPFERMLRPQLGINRRHITCVRPLDESRVLTAQPLPGQAHSPDPLHQNEGVHLPLLERRQPRFRCL</sequence>
<protein>
    <recommendedName>
        <fullName evidence="4">Transposase DDE domain-containing protein</fullName>
    </recommendedName>
</protein>
<dbReference type="AlphaFoldDB" id="A0A2W2DTG0"/>
<dbReference type="Proteomes" id="UP000249304">
    <property type="component" value="Unassembled WGS sequence"/>
</dbReference>
<dbReference type="EMBL" id="POUD01000144">
    <property type="protein sequence ID" value="PZG13863.1"/>
    <property type="molecule type" value="Genomic_DNA"/>
</dbReference>
<keyword evidence="3" id="KW-1185">Reference proteome</keyword>
<proteinExistence type="predicted"/>
<organism evidence="2 3">
    <name type="scientific">Nonomuraea aridisoli</name>
    <dbReference type="NCBI Taxonomy" id="2070368"/>
    <lineage>
        <taxon>Bacteria</taxon>
        <taxon>Bacillati</taxon>
        <taxon>Actinomycetota</taxon>
        <taxon>Actinomycetes</taxon>
        <taxon>Streptosporangiales</taxon>
        <taxon>Streptosporangiaceae</taxon>
        <taxon>Nonomuraea</taxon>
    </lineage>
</organism>
<reference evidence="2 3" key="1">
    <citation type="submission" date="2018-01" db="EMBL/GenBank/DDBJ databases">
        <title>Draft genome sequence of Nonomuraea sp. KC333.</title>
        <authorList>
            <person name="Sahin N."/>
            <person name="Saygin H."/>
            <person name="Ay H."/>
        </authorList>
    </citation>
    <scope>NUCLEOTIDE SEQUENCE [LARGE SCALE GENOMIC DNA]</scope>
    <source>
        <strain evidence="2 3">KC333</strain>
    </source>
</reference>
<evidence type="ECO:0000313" key="3">
    <source>
        <dbReference type="Proteomes" id="UP000249304"/>
    </source>
</evidence>
<evidence type="ECO:0000256" key="1">
    <source>
        <dbReference type="SAM" id="MobiDB-lite"/>
    </source>
</evidence>
<feature type="region of interest" description="Disordered" evidence="1">
    <location>
        <begin position="94"/>
        <end position="116"/>
    </location>
</feature>
<evidence type="ECO:0008006" key="4">
    <source>
        <dbReference type="Google" id="ProtNLM"/>
    </source>
</evidence>